<dbReference type="EMBL" id="MCBT01000013">
    <property type="protein sequence ID" value="OEG74992.1"/>
    <property type="molecule type" value="Genomic_DNA"/>
</dbReference>
<keyword evidence="1" id="KW-0472">Membrane</keyword>
<proteinExistence type="predicted"/>
<feature type="transmembrane region" description="Helical" evidence="1">
    <location>
        <begin position="14"/>
        <end position="35"/>
    </location>
</feature>
<feature type="transmembrane region" description="Helical" evidence="1">
    <location>
        <begin position="83"/>
        <end position="116"/>
    </location>
</feature>
<dbReference type="OrthoDB" id="6267596at2"/>
<keyword evidence="1" id="KW-1133">Transmembrane helix</keyword>
<dbReference type="RefSeq" id="WP_037428842.1">
    <property type="nucleotide sequence ID" value="NZ_JBHOHD010000012.1"/>
</dbReference>
<name>A0A1E5IWQ3_SHECO</name>
<evidence type="ECO:0000256" key="1">
    <source>
        <dbReference type="SAM" id="Phobius"/>
    </source>
</evidence>
<dbReference type="STRING" id="23.BEL05_12550"/>
<dbReference type="AlphaFoldDB" id="A0A1E5IWQ3"/>
<sequence>MTNTGKGVSLSQRLLDITVAAAGIVTVGVLVLFLANYLEHSFFYISLESLQWMDIGLWATALTCAVLFSILVWVTLAFSVIAVVASVCVLIAIIMMFLGFSLIWPILLLLIAAWGIGQASQLD</sequence>
<keyword evidence="1" id="KW-0812">Transmembrane</keyword>
<evidence type="ECO:0000313" key="2">
    <source>
        <dbReference type="EMBL" id="OEG74992.1"/>
    </source>
</evidence>
<accession>A0A1E5IWQ3</accession>
<gene>
    <name evidence="2" type="ORF">BEL05_12550</name>
</gene>
<evidence type="ECO:0000313" key="3">
    <source>
        <dbReference type="Proteomes" id="UP000095230"/>
    </source>
</evidence>
<dbReference type="Proteomes" id="UP000095230">
    <property type="component" value="Unassembled WGS sequence"/>
</dbReference>
<feature type="transmembrane region" description="Helical" evidence="1">
    <location>
        <begin position="55"/>
        <end position="76"/>
    </location>
</feature>
<protein>
    <submittedName>
        <fullName evidence="2">Uncharacterized protein</fullName>
    </submittedName>
</protein>
<organism evidence="2 3">
    <name type="scientific">Shewanella colwelliana</name>
    <name type="common">Alteromonas colwelliana</name>
    <dbReference type="NCBI Taxonomy" id="23"/>
    <lineage>
        <taxon>Bacteria</taxon>
        <taxon>Pseudomonadati</taxon>
        <taxon>Pseudomonadota</taxon>
        <taxon>Gammaproteobacteria</taxon>
        <taxon>Alteromonadales</taxon>
        <taxon>Shewanellaceae</taxon>
        <taxon>Shewanella</taxon>
    </lineage>
</organism>
<reference evidence="2 3" key="1">
    <citation type="submission" date="2016-07" db="EMBL/GenBank/DDBJ databases">
        <title>Whole-genome of two Shewanella species isolated from a digestive organ of sea cucumber Apostichopus japonicus Selenka 1867.</title>
        <authorList>
            <person name="Hong H.-H."/>
            <person name="Choi H."/>
            <person name="Cheon S."/>
            <person name="Oh J.-S."/>
            <person name="Lee H.-G."/>
            <person name="Park C."/>
        </authorList>
    </citation>
    <scope>NUCLEOTIDE SEQUENCE [LARGE SCALE GENOMIC DNA]</scope>
    <source>
        <strain evidence="2 3">CSB03KR</strain>
    </source>
</reference>
<comment type="caution">
    <text evidence="2">The sequence shown here is derived from an EMBL/GenBank/DDBJ whole genome shotgun (WGS) entry which is preliminary data.</text>
</comment>